<dbReference type="InterPro" id="IPR020846">
    <property type="entry name" value="MFS_dom"/>
</dbReference>
<evidence type="ECO:0000256" key="1">
    <source>
        <dbReference type="ARBA" id="ARBA00004651"/>
    </source>
</evidence>
<evidence type="ECO:0000256" key="4">
    <source>
        <dbReference type="ARBA" id="ARBA00022989"/>
    </source>
</evidence>
<dbReference type="SUPFAM" id="SSF103473">
    <property type="entry name" value="MFS general substrate transporter"/>
    <property type="match status" value="1"/>
</dbReference>
<dbReference type="InterPro" id="IPR036259">
    <property type="entry name" value="MFS_trans_sf"/>
</dbReference>
<sequence>MKNNGVSWVKLSFIFSFGWALIYFDRVMLTPVIKYVLTDFNISISEVGIIFSIFFLGYTLLQIPGGILAGKFGIEKIIKISFLGLAIISLLNGLVTSFYFFIILRFLAGAFEGIYYGPQFSLSSKYVVGKYKTFATTIINSGMSIGIILGNTIPVLLVDNYSIDYKFLYFIVFFISLFLVYLLGKNIPVIQDGYKHNQFKVNKELIKIFFISFSSLYAFFHLLTWIQVYLSEEKLISTSIISISILLISVISIFSSLIFSLLVDKYNAIGVFIKFLLFFTVISICIFVYSDKLNVLIFSLVMYGIFGKMALDPILIVAVSKLNTNNNLSTTLSIFNFVGLLSSIIAPYVGGKVLEYTGSLDMSFMFSVVLLFIAFGVSFSLNKYD</sequence>
<keyword evidence="2" id="KW-1003">Cell membrane</keyword>
<dbReference type="PANTHER" id="PTHR43124">
    <property type="entry name" value="PURINE EFFLUX PUMP PBUE"/>
    <property type="match status" value="1"/>
</dbReference>
<dbReference type="InterPro" id="IPR050189">
    <property type="entry name" value="MFS_Efflux_Transporters"/>
</dbReference>
<evidence type="ECO:0000313" key="6">
    <source>
        <dbReference type="EMBL" id="QDJ14696.1"/>
    </source>
</evidence>
<dbReference type="EMBL" id="CP022011">
    <property type="protein sequence ID" value="QDJ14696.1"/>
    <property type="molecule type" value="Genomic_DNA"/>
</dbReference>
<evidence type="ECO:0000256" key="5">
    <source>
        <dbReference type="ARBA" id="ARBA00023136"/>
    </source>
</evidence>
<dbReference type="AlphaFoldDB" id="A0A8D4IX48"/>
<dbReference type="PANTHER" id="PTHR43124:SF3">
    <property type="entry name" value="CHLORAMPHENICOL EFFLUX PUMP RV0191"/>
    <property type="match status" value="1"/>
</dbReference>
<keyword evidence="5" id="KW-0472">Membrane</keyword>
<keyword evidence="7" id="KW-1185">Reference proteome</keyword>
<dbReference type="Proteomes" id="UP000955338">
    <property type="component" value="Chromosome"/>
</dbReference>
<evidence type="ECO:0000256" key="3">
    <source>
        <dbReference type="ARBA" id="ARBA00022692"/>
    </source>
</evidence>
<dbReference type="Pfam" id="PF07690">
    <property type="entry name" value="MFS_1"/>
    <property type="match status" value="1"/>
</dbReference>
<dbReference type="GO" id="GO:0005886">
    <property type="term" value="C:plasma membrane"/>
    <property type="evidence" value="ECO:0007669"/>
    <property type="project" value="UniProtKB-SubCell"/>
</dbReference>
<evidence type="ECO:0000313" key="7">
    <source>
        <dbReference type="Proteomes" id="UP000955338"/>
    </source>
</evidence>
<name>A0A8D4IX48_9PAST</name>
<dbReference type="PROSITE" id="PS50850">
    <property type="entry name" value="MFS"/>
    <property type="match status" value="1"/>
</dbReference>
<organism evidence="6 7">
    <name type="scientific">Mergibacter septicus</name>
    <dbReference type="NCBI Taxonomy" id="221402"/>
    <lineage>
        <taxon>Bacteria</taxon>
        <taxon>Pseudomonadati</taxon>
        <taxon>Pseudomonadota</taxon>
        <taxon>Gammaproteobacteria</taxon>
        <taxon>Pasteurellales</taxon>
        <taxon>Pasteurellaceae</taxon>
        <taxon>Mergibacter</taxon>
    </lineage>
</organism>
<evidence type="ECO:0000256" key="2">
    <source>
        <dbReference type="ARBA" id="ARBA00022475"/>
    </source>
</evidence>
<protein>
    <submittedName>
        <fullName evidence="6">Uncharacterized protein</fullName>
    </submittedName>
</protein>
<accession>A0A8D4IX48</accession>
<reference evidence="6" key="1">
    <citation type="submission" date="2017-06" db="EMBL/GenBank/DDBJ databases">
        <title>Genome sequencing of pathogenic and non-pathogenic strains within Bisgaard taxon 40.</title>
        <authorList>
            <person name="Ladner J.T."/>
            <person name="Lovett S.P."/>
            <person name="Koroleva G."/>
            <person name="Lorch J.M."/>
        </authorList>
    </citation>
    <scope>NUCLEOTIDE SEQUENCE</scope>
    <source>
        <strain evidence="6">27576-1-I1</strain>
    </source>
</reference>
<gene>
    <name evidence="6" type="ORF">CEP48_04310</name>
</gene>
<proteinExistence type="predicted"/>
<keyword evidence="3" id="KW-0812">Transmembrane</keyword>
<comment type="subcellular location">
    <subcellularLocation>
        <location evidence="1">Cell membrane</location>
        <topology evidence="1">Multi-pass membrane protein</topology>
    </subcellularLocation>
</comment>
<keyword evidence="4" id="KW-1133">Transmembrane helix</keyword>
<dbReference type="InterPro" id="IPR011701">
    <property type="entry name" value="MFS"/>
</dbReference>
<dbReference type="RefSeq" id="WP_261920781.1">
    <property type="nucleotide sequence ID" value="NZ_CP022011.1"/>
</dbReference>
<dbReference type="GO" id="GO:0022857">
    <property type="term" value="F:transmembrane transporter activity"/>
    <property type="evidence" value="ECO:0007669"/>
    <property type="project" value="InterPro"/>
</dbReference>
<dbReference type="Gene3D" id="1.20.1250.20">
    <property type="entry name" value="MFS general substrate transporter like domains"/>
    <property type="match status" value="2"/>
</dbReference>